<dbReference type="AlphaFoldDB" id="A0A645FBN9"/>
<dbReference type="EMBL" id="VSSQ01058038">
    <property type="protein sequence ID" value="MPN11778.1"/>
    <property type="molecule type" value="Genomic_DNA"/>
</dbReference>
<reference evidence="1" key="1">
    <citation type="submission" date="2019-08" db="EMBL/GenBank/DDBJ databases">
        <authorList>
            <person name="Kucharzyk K."/>
            <person name="Murdoch R.W."/>
            <person name="Higgins S."/>
            <person name="Loffler F."/>
        </authorList>
    </citation>
    <scope>NUCLEOTIDE SEQUENCE</scope>
</reference>
<name>A0A645FBN9_9ZZZZ</name>
<comment type="caution">
    <text evidence="1">The sequence shown here is derived from an EMBL/GenBank/DDBJ whole genome shotgun (WGS) entry which is preliminary data.</text>
</comment>
<gene>
    <name evidence="1" type="ORF">SDC9_159086</name>
</gene>
<organism evidence="1">
    <name type="scientific">bioreactor metagenome</name>
    <dbReference type="NCBI Taxonomy" id="1076179"/>
    <lineage>
        <taxon>unclassified sequences</taxon>
        <taxon>metagenomes</taxon>
        <taxon>ecological metagenomes</taxon>
    </lineage>
</organism>
<evidence type="ECO:0000313" key="1">
    <source>
        <dbReference type="EMBL" id="MPN11778.1"/>
    </source>
</evidence>
<sequence length="46" mass="5172">MTEADFPEWHCGSCDATFDPWDGSVDLDDMHCPECDSQDIHPDGDE</sequence>
<protein>
    <submittedName>
        <fullName evidence="1">Uncharacterized protein</fullName>
    </submittedName>
</protein>
<accession>A0A645FBN9</accession>
<proteinExistence type="predicted"/>